<evidence type="ECO:0000313" key="3">
    <source>
        <dbReference type="Proteomes" id="UP000316778"/>
    </source>
</evidence>
<dbReference type="SUPFAM" id="SSF49265">
    <property type="entry name" value="Fibronectin type III"/>
    <property type="match status" value="3"/>
</dbReference>
<comment type="caution">
    <text evidence="2">The sequence shown here is derived from an EMBL/GenBank/DDBJ whole genome shotgun (WGS) entry which is preliminary data.</text>
</comment>
<dbReference type="PROSITE" id="PS50853">
    <property type="entry name" value="FN3"/>
    <property type="match status" value="1"/>
</dbReference>
<reference evidence="2 3" key="1">
    <citation type="journal article" date="2013" name="Stand. Genomic Sci.">
        <title>Genomic Encyclopedia of Type Strains, Phase I: The one thousand microbial genomes (KMG-I) project.</title>
        <authorList>
            <person name="Kyrpides N.C."/>
            <person name="Woyke T."/>
            <person name="Eisen J.A."/>
            <person name="Garrity G."/>
            <person name="Lilburn T.G."/>
            <person name="Beck B.J."/>
            <person name="Whitman W.B."/>
            <person name="Hugenholtz P."/>
            <person name="Klenk H.P."/>
        </authorList>
    </citation>
    <scope>NUCLEOTIDE SEQUENCE [LARGE SCALE GENOMIC DNA]</scope>
    <source>
        <strain evidence="2 3">DSM 13484</strain>
    </source>
</reference>
<evidence type="ECO:0000313" key="2">
    <source>
        <dbReference type="EMBL" id="TWI82455.1"/>
    </source>
</evidence>
<organism evidence="2 3">
    <name type="scientific">Chitinophaga japonensis</name>
    <name type="common">Flexibacter japonensis</name>
    <dbReference type="NCBI Taxonomy" id="104662"/>
    <lineage>
        <taxon>Bacteria</taxon>
        <taxon>Pseudomonadati</taxon>
        <taxon>Bacteroidota</taxon>
        <taxon>Chitinophagia</taxon>
        <taxon>Chitinophagales</taxon>
        <taxon>Chitinophagaceae</taxon>
        <taxon>Chitinophaga</taxon>
    </lineage>
</organism>
<keyword evidence="3" id="KW-1185">Reference proteome</keyword>
<dbReference type="InterPro" id="IPR036116">
    <property type="entry name" value="FN3_sf"/>
</dbReference>
<dbReference type="Proteomes" id="UP000316778">
    <property type="component" value="Unassembled WGS sequence"/>
</dbReference>
<sequence length="707" mass="79140">MITLKPIKTVLQFIPCKYIILLAVGLLALSGAARAQRRDTARIQVMARAQEHSILLRWAVTKASAWRLSNQYGFELWRFTVVRNGQVLPQPEITLLSPQPIKPQPLEAWEEIVRKDNYAVIIAQAIFGKDFEVSGGDNNGIARLVNQSQELEQRFALSLYAADNSFEAAKLAGWGYEDRNVKPNEKYLYRIKSLAPATRIRIDSSGAFIGLADHRELPKPANIGAVFGDRNVVLSWDYSLLQHYYNSWFIERSRDNGQTYERARNLPVTNFNEKEKRASPRMYFIDSLQDNNTVYHYRVRGVSPFGEAGPPSDPVTGKGRHLLAYVPNIRSNSVDEKGVMELGWEFEAAGNKLISGFTLNQAPTADGPYTAVLSNIPPDQRTLRYGQLLPTNYFTITAVAIEGEPSTSFPVLVQPVDSIPPAAPAGLAGTIDSNGVVQLTWQANSEKDILGYKIFRSNMAGEEPAALVDSVWLPNKYRDSVNIRSLNGKVYYRVTALDQRYNQSPFSAVIEIRKPDVIPPTSPVLTGYRVADDAVHLSWIPARDEDIAQQVVFRKTLAAGADKWEGLPPLPPAARNFADRAVTPGQTYAYLVLARDSSGLESKPVQPLTVTVPYNPAKGMVRSFNAQVNRQERYIELFWKDDLADVQEYQLYKGEKDGAVTLWKIIPPGTRRIVDDQPRINTEYVYSIRAVLRSGATGNYKVINVQY</sequence>
<proteinExistence type="predicted"/>
<dbReference type="OrthoDB" id="923194at2"/>
<dbReference type="InterPro" id="IPR003961">
    <property type="entry name" value="FN3_dom"/>
</dbReference>
<feature type="domain" description="Fibronectin type-III" evidence="1">
    <location>
        <begin position="519"/>
        <end position="615"/>
    </location>
</feature>
<dbReference type="SMART" id="SM00060">
    <property type="entry name" value="FN3"/>
    <property type="match status" value="4"/>
</dbReference>
<dbReference type="Gene3D" id="2.60.40.10">
    <property type="entry name" value="Immunoglobulins"/>
    <property type="match status" value="4"/>
</dbReference>
<protein>
    <recommendedName>
        <fullName evidence="1">Fibronectin type-III domain-containing protein</fullName>
    </recommendedName>
</protein>
<dbReference type="RefSeq" id="WP_145718559.1">
    <property type="nucleotide sequence ID" value="NZ_BAAAFY010000006.1"/>
</dbReference>
<name>A0A562SMB5_CHIJA</name>
<dbReference type="InterPro" id="IPR013783">
    <property type="entry name" value="Ig-like_fold"/>
</dbReference>
<evidence type="ECO:0000259" key="1">
    <source>
        <dbReference type="PROSITE" id="PS50853"/>
    </source>
</evidence>
<dbReference type="AlphaFoldDB" id="A0A562SMB5"/>
<dbReference type="CDD" id="cd00063">
    <property type="entry name" value="FN3"/>
    <property type="match status" value="2"/>
</dbReference>
<accession>A0A562SMB5</accession>
<gene>
    <name evidence="2" type="ORF">LX66_5028</name>
</gene>
<dbReference type="EMBL" id="VLLG01000006">
    <property type="protein sequence ID" value="TWI82455.1"/>
    <property type="molecule type" value="Genomic_DNA"/>
</dbReference>